<organism evidence="1">
    <name type="scientific">marine sediment metagenome</name>
    <dbReference type="NCBI Taxonomy" id="412755"/>
    <lineage>
        <taxon>unclassified sequences</taxon>
        <taxon>metagenomes</taxon>
        <taxon>ecological metagenomes</taxon>
    </lineage>
</organism>
<sequence length="192" mass="21455">MKSFIQNLGIPPNDRWGTSKNWPNTQTAITSTSAIFNLACATIDSPMDETLGLNAPIRAFSIIHALYHQRYFKAALDIPAFVVLMFPNGRLISVIIDVASEILNFNQKISVSESSFPKVSRLDPKILANALRILSITEDKKDELDFINSQHLKITKALEEKKSKLSDILAKQVQLLIDDANVAKNTLLYRLS</sequence>
<accession>A0A0F9C5L9</accession>
<proteinExistence type="predicted"/>
<reference evidence="1" key="1">
    <citation type="journal article" date="2015" name="Nature">
        <title>Complex archaea that bridge the gap between prokaryotes and eukaryotes.</title>
        <authorList>
            <person name="Spang A."/>
            <person name="Saw J.H."/>
            <person name="Jorgensen S.L."/>
            <person name="Zaremba-Niedzwiedzka K."/>
            <person name="Martijn J."/>
            <person name="Lind A.E."/>
            <person name="van Eijk R."/>
            <person name="Schleper C."/>
            <person name="Guy L."/>
            <person name="Ettema T.J."/>
        </authorList>
    </citation>
    <scope>NUCLEOTIDE SEQUENCE</scope>
</reference>
<evidence type="ECO:0000313" key="1">
    <source>
        <dbReference type="EMBL" id="KKL21602.1"/>
    </source>
</evidence>
<protein>
    <submittedName>
        <fullName evidence="1">Uncharacterized protein</fullName>
    </submittedName>
</protein>
<dbReference type="EMBL" id="LAZR01037668">
    <property type="protein sequence ID" value="KKL21602.1"/>
    <property type="molecule type" value="Genomic_DNA"/>
</dbReference>
<gene>
    <name evidence="1" type="ORF">LCGC14_2443830</name>
</gene>
<comment type="caution">
    <text evidence="1">The sequence shown here is derived from an EMBL/GenBank/DDBJ whole genome shotgun (WGS) entry which is preliminary data.</text>
</comment>
<dbReference type="AlphaFoldDB" id="A0A0F9C5L9"/>
<name>A0A0F9C5L9_9ZZZZ</name>